<organism evidence="1 2">
    <name type="scientific">Candidatus Infernicultor aquiphilus</name>
    <dbReference type="NCBI Taxonomy" id="1805029"/>
    <lineage>
        <taxon>Bacteria</taxon>
        <taxon>Pseudomonadati</taxon>
        <taxon>Atribacterota</taxon>
        <taxon>Candidatus Phoenicimicrobiia</taxon>
        <taxon>Candidatus Pheonicimicrobiales</taxon>
        <taxon>Candidatus Phoenicimicrobiaceae</taxon>
        <taxon>Candidatus Infernicultor</taxon>
    </lineage>
</organism>
<name>A0A2M7PRS3_9BACT</name>
<evidence type="ECO:0000313" key="2">
    <source>
        <dbReference type="Proteomes" id="UP000230646"/>
    </source>
</evidence>
<dbReference type="Proteomes" id="UP000230646">
    <property type="component" value="Unassembled WGS sequence"/>
</dbReference>
<accession>A0A2M7PRS3</accession>
<dbReference type="EMBL" id="PFKO01000131">
    <property type="protein sequence ID" value="PIY33044.1"/>
    <property type="molecule type" value="Genomic_DNA"/>
</dbReference>
<protein>
    <recommendedName>
        <fullName evidence="3">CopG family transcriptional regulator</fullName>
    </recommendedName>
</protein>
<dbReference type="AlphaFoldDB" id="A0A2M7PRS3"/>
<evidence type="ECO:0000313" key="1">
    <source>
        <dbReference type="EMBL" id="PIY33044.1"/>
    </source>
</evidence>
<reference evidence="1 2" key="1">
    <citation type="submission" date="2017-09" db="EMBL/GenBank/DDBJ databases">
        <title>Depth-based differentiation of microbial function through sediment-hosted aquifers and enrichment of novel symbionts in the deep terrestrial subsurface.</title>
        <authorList>
            <person name="Probst A.J."/>
            <person name="Ladd B."/>
            <person name="Jarett J.K."/>
            <person name="Geller-Mcgrath D.E."/>
            <person name="Sieber C.M."/>
            <person name="Emerson J.B."/>
            <person name="Anantharaman K."/>
            <person name="Thomas B.C."/>
            <person name="Malmstrom R."/>
            <person name="Stieglmeier M."/>
            <person name="Klingl A."/>
            <person name="Woyke T."/>
            <person name="Ryan C.M."/>
            <person name="Banfield J.F."/>
        </authorList>
    </citation>
    <scope>NUCLEOTIDE SEQUENCE [LARGE SCALE GENOMIC DNA]</scope>
    <source>
        <strain evidence="1">CG_4_10_14_3_um_filter_34_13</strain>
    </source>
</reference>
<proteinExistence type="predicted"/>
<evidence type="ECO:0008006" key="3">
    <source>
        <dbReference type="Google" id="ProtNLM"/>
    </source>
</evidence>
<dbReference type="RefSeq" id="WP_406607235.1">
    <property type="nucleotide sequence ID" value="NZ_PFKO01000131.1"/>
</dbReference>
<gene>
    <name evidence="1" type="ORF">COZ07_03610</name>
</gene>
<comment type="caution">
    <text evidence="1">The sequence shown here is derived from an EMBL/GenBank/DDBJ whole genome shotgun (WGS) entry which is preliminary data.</text>
</comment>
<sequence>MPRHTVYLSDSDDRFLQELKDKHGSISKVIHISLNKLRAEQLKKYYLQKSESYPELRKAQAKVIRKQEEEEQL</sequence>